<proteinExistence type="inferred from homology"/>
<dbReference type="PANTHER" id="PTHR43377:SF2">
    <property type="entry name" value="BINDING ROSSMANN FOLD OXIDOREDUCTASE, PUTATIVE (AFU_ORTHOLOGUE AFUA_4G00560)-RELATED"/>
    <property type="match status" value="1"/>
</dbReference>
<dbReference type="EMBL" id="JBHSOW010000121">
    <property type="protein sequence ID" value="MFC5653322.1"/>
    <property type="molecule type" value="Genomic_DNA"/>
</dbReference>
<dbReference type="InterPro" id="IPR004104">
    <property type="entry name" value="Gfo/Idh/MocA-like_OxRdtase_C"/>
</dbReference>
<dbReference type="InterPro" id="IPR000683">
    <property type="entry name" value="Gfo/Idh/MocA-like_OxRdtase_N"/>
</dbReference>
<dbReference type="Proteomes" id="UP001596047">
    <property type="component" value="Unassembled WGS sequence"/>
</dbReference>
<feature type="domain" description="Gfo/Idh/MocA-like oxidoreductase C-terminal" evidence="3">
    <location>
        <begin position="136"/>
        <end position="397"/>
    </location>
</feature>
<organism evidence="4 5">
    <name type="scientific">Paenibacillus solisilvae</name>
    <dbReference type="NCBI Taxonomy" id="2486751"/>
    <lineage>
        <taxon>Bacteria</taxon>
        <taxon>Bacillati</taxon>
        <taxon>Bacillota</taxon>
        <taxon>Bacilli</taxon>
        <taxon>Bacillales</taxon>
        <taxon>Paenibacillaceae</taxon>
        <taxon>Paenibacillus</taxon>
    </lineage>
</organism>
<evidence type="ECO:0000256" key="1">
    <source>
        <dbReference type="ARBA" id="ARBA00010928"/>
    </source>
</evidence>
<protein>
    <submittedName>
        <fullName evidence="4">Gfo/Idh/MocA family protein</fullName>
    </submittedName>
</protein>
<feature type="domain" description="Gfo/Idh/MocA-like oxidoreductase N-terminal" evidence="2">
    <location>
        <begin position="3"/>
        <end position="124"/>
    </location>
</feature>
<comment type="similarity">
    <text evidence="1">Belongs to the Gfo/Idh/MocA family.</text>
</comment>
<accession>A0ABW0W521</accession>
<evidence type="ECO:0000313" key="4">
    <source>
        <dbReference type="EMBL" id="MFC5653322.1"/>
    </source>
</evidence>
<evidence type="ECO:0000259" key="3">
    <source>
        <dbReference type="Pfam" id="PF02894"/>
    </source>
</evidence>
<dbReference type="Gene3D" id="3.40.50.720">
    <property type="entry name" value="NAD(P)-binding Rossmann-like Domain"/>
    <property type="match status" value="1"/>
</dbReference>
<comment type="caution">
    <text evidence="4">The sequence shown here is derived from an EMBL/GenBank/DDBJ whole genome shotgun (WGS) entry which is preliminary data.</text>
</comment>
<dbReference type="SUPFAM" id="SSF51735">
    <property type="entry name" value="NAD(P)-binding Rossmann-fold domains"/>
    <property type="match status" value="1"/>
</dbReference>
<gene>
    <name evidence="4" type="ORF">ACFPYJ_30250</name>
</gene>
<sequence>MKKYAIVGTGSRALHMFAKPMFTELKDDVQLVGVYDINLLRAKLFSQECGDVPVYPDFDKMLKEGEPDTVIVATVDQFHHEYIIRALNAGCDVISEKPLTTDAEKCRAILEAEQRTGRKVAVTFNCRYIPYVARIKELIKEGAVGDILSIHFEWNLDTRHGADYYRRWHRSMANSGGLLIHKATHHFDMLNWWLEEDPEEINAFGSRRFYGPTRENRGERCLTCSHSDSCEFYFDITADEFAKTHYYEVEAADGYIRDQCVFGDDIDIYDTMAVNVRYSGGALLTYSLNAHSPYEGWKVSINGSLGKIEAQDIHSGLQADEPTRWIQVYNRKGEQLSYAIEKSGGAHGGGDERLRRMIFVGDVADPLGQQAGTHAGAMSMLIGAAANLSIVSGKPVTIKELLHEPKEETIECVSKV</sequence>
<dbReference type="Gene3D" id="3.30.360.10">
    <property type="entry name" value="Dihydrodipicolinate Reductase, domain 2"/>
    <property type="match status" value="1"/>
</dbReference>
<dbReference type="InterPro" id="IPR051450">
    <property type="entry name" value="Gfo/Idh/MocA_Oxidoreductases"/>
</dbReference>
<dbReference type="RefSeq" id="WP_379191975.1">
    <property type="nucleotide sequence ID" value="NZ_JBHSOW010000121.1"/>
</dbReference>
<dbReference type="Pfam" id="PF02894">
    <property type="entry name" value="GFO_IDH_MocA_C"/>
    <property type="match status" value="1"/>
</dbReference>
<dbReference type="Pfam" id="PF01408">
    <property type="entry name" value="GFO_IDH_MocA"/>
    <property type="match status" value="1"/>
</dbReference>
<dbReference type="SUPFAM" id="SSF55347">
    <property type="entry name" value="Glyceraldehyde-3-phosphate dehydrogenase-like, C-terminal domain"/>
    <property type="match status" value="1"/>
</dbReference>
<keyword evidence="5" id="KW-1185">Reference proteome</keyword>
<evidence type="ECO:0000259" key="2">
    <source>
        <dbReference type="Pfam" id="PF01408"/>
    </source>
</evidence>
<evidence type="ECO:0000313" key="5">
    <source>
        <dbReference type="Proteomes" id="UP001596047"/>
    </source>
</evidence>
<dbReference type="PANTHER" id="PTHR43377">
    <property type="entry name" value="BILIVERDIN REDUCTASE A"/>
    <property type="match status" value="1"/>
</dbReference>
<reference evidence="5" key="1">
    <citation type="journal article" date="2019" name="Int. J. Syst. Evol. Microbiol.">
        <title>The Global Catalogue of Microorganisms (GCM) 10K type strain sequencing project: providing services to taxonomists for standard genome sequencing and annotation.</title>
        <authorList>
            <consortium name="The Broad Institute Genomics Platform"/>
            <consortium name="The Broad Institute Genome Sequencing Center for Infectious Disease"/>
            <person name="Wu L."/>
            <person name="Ma J."/>
        </authorList>
    </citation>
    <scope>NUCLEOTIDE SEQUENCE [LARGE SCALE GENOMIC DNA]</scope>
    <source>
        <strain evidence="5">CGMCC 1.3240</strain>
    </source>
</reference>
<name>A0ABW0W521_9BACL</name>
<dbReference type="InterPro" id="IPR036291">
    <property type="entry name" value="NAD(P)-bd_dom_sf"/>
</dbReference>